<accession>A0ABY4IV52</accession>
<feature type="domain" description="AB hydrolase-1" evidence="1">
    <location>
        <begin position="7"/>
        <end position="228"/>
    </location>
</feature>
<protein>
    <submittedName>
        <fullName evidence="2">Alpha/beta hydrolase</fullName>
    </submittedName>
</protein>
<dbReference type="PANTHER" id="PTHR37017">
    <property type="entry name" value="AB HYDROLASE-1 DOMAIN-CONTAINING PROTEIN-RELATED"/>
    <property type="match status" value="1"/>
</dbReference>
<keyword evidence="3" id="KW-1185">Reference proteome</keyword>
<dbReference type="Gene3D" id="3.40.50.1820">
    <property type="entry name" value="alpha/beta hydrolase"/>
    <property type="match status" value="1"/>
</dbReference>
<reference evidence="2 3" key="1">
    <citation type="submission" date="2021-06" db="EMBL/GenBank/DDBJ databases">
        <title>Genome-based taxonomic framework of Microbacterium strains isolated from marine environment, the description of four new species and reclassification of four preexisting species.</title>
        <authorList>
            <person name="Lee S.D."/>
            <person name="Kim S.-M."/>
            <person name="Byeon Y.-S."/>
            <person name="Yang H.L."/>
            <person name="Kim I.S."/>
        </authorList>
    </citation>
    <scope>NUCLEOTIDE SEQUENCE [LARGE SCALE GENOMIC DNA]</scope>
    <source>
        <strain evidence="2 3">SSW1-36</strain>
    </source>
</reference>
<evidence type="ECO:0000259" key="1">
    <source>
        <dbReference type="Pfam" id="PF12697"/>
    </source>
</evidence>
<dbReference type="RefSeq" id="WP_247956358.1">
    <property type="nucleotide sequence ID" value="NZ_CP078077.1"/>
</dbReference>
<dbReference type="EMBL" id="CP078077">
    <property type="protein sequence ID" value="UPL15912.1"/>
    <property type="molecule type" value="Genomic_DNA"/>
</dbReference>
<name>A0ABY4IV52_9MICO</name>
<dbReference type="InterPro" id="IPR052897">
    <property type="entry name" value="Sec-Metab_Biosynth_Hydrolase"/>
</dbReference>
<dbReference type="InterPro" id="IPR029058">
    <property type="entry name" value="AB_hydrolase_fold"/>
</dbReference>
<evidence type="ECO:0000313" key="2">
    <source>
        <dbReference type="EMBL" id="UPL15912.1"/>
    </source>
</evidence>
<dbReference type="GO" id="GO:0016787">
    <property type="term" value="F:hydrolase activity"/>
    <property type="evidence" value="ECO:0007669"/>
    <property type="project" value="UniProtKB-KW"/>
</dbReference>
<sequence>MAIKPTVVLVHGAFSDGASWSPVAMRLLGEGLEVRVPAISNRSLAADAAYVRSFVERIDGPVLLVGHSYGATVAGVAGDAANVRGLVFIEGYVLVVGESAQDVHRRFPDPEAMPYFDEAAYPVPGEADAAEISVRIEEFPFLTALGIPADEAAVLAVTQRPLDAEVLAEPATVAAWRDRPSWGVVATADRLINPEAVRFGLDRAGVRELVELPGPHLVLHTHPGDVARLIVDAADAVR</sequence>
<evidence type="ECO:0000313" key="3">
    <source>
        <dbReference type="Proteomes" id="UP000831963"/>
    </source>
</evidence>
<dbReference type="InterPro" id="IPR000073">
    <property type="entry name" value="AB_hydrolase_1"/>
</dbReference>
<proteinExistence type="predicted"/>
<organism evidence="2 3">
    <name type="scientific">Microbacterium galbinum</name>
    <dbReference type="NCBI Taxonomy" id="2851646"/>
    <lineage>
        <taxon>Bacteria</taxon>
        <taxon>Bacillati</taxon>
        <taxon>Actinomycetota</taxon>
        <taxon>Actinomycetes</taxon>
        <taxon>Micrococcales</taxon>
        <taxon>Microbacteriaceae</taxon>
        <taxon>Microbacterium</taxon>
    </lineage>
</organism>
<dbReference type="Pfam" id="PF12697">
    <property type="entry name" value="Abhydrolase_6"/>
    <property type="match status" value="1"/>
</dbReference>
<dbReference type="SUPFAM" id="SSF53474">
    <property type="entry name" value="alpha/beta-Hydrolases"/>
    <property type="match status" value="1"/>
</dbReference>
<dbReference type="PANTHER" id="PTHR37017:SF11">
    <property type="entry name" value="ESTERASE_LIPASE_THIOESTERASE DOMAIN-CONTAINING PROTEIN"/>
    <property type="match status" value="1"/>
</dbReference>
<keyword evidence="2" id="KW-0378">Hydrolase</keyword>
<gene>
    <name evidence="2" type="ORF">KV396_16185</name>
</gene>
<dbReference type="Proteomes" id="UP000831963">
    <property type="component" value="Chromosome"/>
</dbReference>